<dbReference type="InterPro" id="IPR050231">
    <property type="entry name" value="Iron_ascorbate_oxido_reductase"/>
</dbReference>
<dbReference type="GO" id="GO:0016491">
    <property type="term" value="F:oxidoreductase activity"/>
    <property type="evidence" value="ECO:0007669"/>
    <property type="project" value="UniProtKB-KW"/>
</dbReference>
<evidence type="ECO:0000313" key="3">
    <source>
        <dbReference type="EMBL" id="SCU91508.1"/>
    </source>
</evidence>
<name>A0A1G4JM25_9SACH</name>
<evidence type="ECO:0000256" key="1">
    <source>
        <dbReference type="RuleBase" id="RU003682"/>
    </source>
</evidence>
<keyword evidence="1" id="KW-0408">Iron</keyword>
<sequence>MSNPLKVVDISQPTASISGPLLEAARQQGFLFVDGHDFSQEEVDALFALSKRFFTETPEDVKNQYAIKSNNIGYTHFTNEQLDPRKAWDFKEAFNFGNINFKTGTFNQDDAAFNGRARTPEDHENAVPEMFEAHRELISQTSRKLHATAMRILQVMSQGLEVEDPDFFTKKHRPDQASGCVFRMLRYPLIRSDAVDADSYDATIRAGAHTDYGSLTLLFQREGQQGLQLQTGDCEKDAQQGWTEVPFVGSQHKGLAPPLVVNFGDLLSYWTNGVLKSTLHRVKFSPGETRELDRYSIVFFVHPEHATELVPVPSKLVAEHSKGKPATTITAAEHLQERLRATYASEA</sequence>
<gene>
    <name evidence="3" type="ORF">LAME_0E12794G</name>
</gene>
<keyword evidence="4" id="KW-1185">Reference proteome</keyword>
<dbReference type="InterPro" id="IPR026992">
    <property type="entry name" value="DIOX_N"/>
</dbReference>
<dbReference type="PANTHER" id="PTHR47990">
    <property type="entry name" value="2-OXOGLUTARATE (2OG) AND FE(II)-DEPENDENT OXYGENASE SUPERFAMILY PROTEIN-RELATED"/>
    <property type="match status" value="1"/>
</dbReference>
<dbReference type="OrthoDB" id="288590at2759"/>
<feature type="domain" description="Fe2OG dioxygenase" evidence="2">
    <location>
        <begin position="173"/>
        <end position="303"/>
    </location>
</feature>
<dbReference type="Gene3D" id="2.60.120.330">
    <property type="entry name" value="B-lactam Antibiotic, Isopenicillin N Synthase, Chain"/>
    <property type="match status" value="1"/>
</dbReference>
<reference evidence="4" key="1">
    <citation type="submission" date="2016-03" db="EMBL/GenBank/DDBJ databases">
        <authorList>
            <person name="Devillers Hugo."/>
        </authorList>
    </citation>
    <scope>NUCLEOTIDE SEQUENCE [LARGE SCALE GENOMIC DNA]</scope>
</reference>
<dbReference type="AlphaFoldDB" id="A0A1G4JM25"/>
<dbReference type="GO" id="GO:0044283">
    <property type="term" value="P:small molecule biosynthetic process"/>
    <property type="evidence" value="ECO:0007669"/>
    <property type="project" value="UniProtKB-ARBA"/>
</dbReference>
<keyword evidence="1" id="KW-0479">Metal-binding</keyword>
<keyword evidence="1" id="KW-0560">Oxidoreductase</keyword>
<dbReference type="EMBL" id="LT598481">
    <property type="protein sequence ID" value="SCU91508.1"/>
    <property type="molecule type" value="Genomic_DNA"/>
</dbReference>
<dbReference type="Pfam" id="PF14226">
    <property type="entry name" value="DIOX_N"/>
    <property type="match status" value="1"/>
</dbReference>
<protein>
    <submittedName>
        <fullName evidence="3">LAME_0E12794g1_1</fullName>
    </submittedName>
</protein>
<comment type="similarity">
    <text evidence="1">Belongs to the iron/ascorbate-dependent oxidoreductase family.</text>
</comment>
<organism evidence="3 4">
    <name type="scientific">Lachancea meyersii CBS 8951</name>
    <dbReference type="NCBI Taxonomy" id="1266667"/>
    <lineage>
        <taxon>Eukaryota</taxon>
        <taxon>Fungi</taxon>
        <taxon>Dikarya</taxon>
        <taxon>Ascomycota</taxon>
        <taxon>Saccharomycotina</taxon>
        <taxon>Saccharomycetes</taxon>
        <taxon>Saccharomycetales</taxon>
        <taxon>Saccharomycetaceae</taxon>
        <taxon>Lachancea</taxon>
    </lineage>
</organism>
<proteinExistence type="inferred from homology"/>
<dbReference type="Pfam" id="PF03171">
    <property type="entry name" value="2OG-FeII_Oxy"/>
    <property type="match status" value="1"/>
</dbReference>
<accession>A0A1G4JM25</accession>
<evidence type="ECO:0000259" key="2">
    <source>
        <dbReference type="PROSITE" id="PS51471"/>
    </source>
</evidence>
<evidence type="ECO:0000313" key="4">
    <source>
        <dbReference type="Proteomes" id="UP000191144"/>
    </source>
</evidence>
<dbReference type="InterPro" id="IPR027443">
    <property type="entry name" value="IPNS-like_sf"/>
</dbReference>
<dbReference type="InterPro" id="IPR005123">
    <property type="entry name" value="Oxoglu/Fe-dep_dioxygenase_dom"/>
</dbReference>
<dbReference type="PROSITE" id="PS51471">
    <property type="entry name" value="FE2OG_OXY"/>
    <property type="match status" value="1"/>
</dbReference>
<dbReference type="Proteomes" id="UP000191144">
    <property type="component" value="Chromosome E"/>
</dbReference>
<dbReference type="GO" id="GO:0046872">
    <property type="term" value="F:metal ion binding"/>
    <property type="evidence" value="ECO:0007669"/>
    <property type="project" value="UniProtKB-KW"/>
</dbReference>
<dbReference type="SUPFAM" id="SSF51197">
    <property type="entry name" value="Clavaminate synthase-like"/>
    <property type="match status" value="1"/>
</dbReference>
<dbReference type="InterPro" id="IPR044861">
    <property type="entry name" value="IPNS-like_FE2OG_OXY"/>
</dbReference>